<organism evidence="2 3">
    <name type="scientific">Companilactobacillus versmoldensis DSM 14857 = KCTC 3814</name>
    <dbReference type="NCBI Taxonomy" id="1423815"/>
    <lineage>
        <taxon>Bacteria</taxon>
        <taxon>Bacillati</taxon>
        <taxon>Bacillota</taxon>
        <taxon>Bacilli</taxon>
        <taxon>Lactobacillales</taxon>
        <taxon>Lactobacillaceae</taxon>
        <taxon>Companilactobacillus</taxon>
    </lineage>
</organism>
<evidence type="ECO:0000313" key="3">
    <source>
        <dbReference type="Proteomes" id="UP000051647"/>
    </source>
</evidence>
<keyword evidence="1" id="KW-1133">Transmembrane helix</keyword>
<name>A0A0R1SGE5_9LACO</name>
<sequence>MEKVVILVNFIMKIDRFLGAILVIAGIVSFIFKWFSNQTSLVYILVGIVLIAISATADKNKRPGRKN</sequence>
<proteinExistence type="predicted"/>
<keyword evidence="1" id="KW-0472">Membrane</keyword>
<gene>
    <name evidence="2" type="ORF">FC27_GL000175</name>
</gene>
<reference evidence="2 3" key="1">
    <citation type="journal article" date="2015" name="Genome Announc.">
        <title>Expanding the biotechnology potential of lactobacilli through comparative genomics of 213 strains and associated genera.</title>
        <authorList>
            <person name="Sun Z."/>
            <person name="Harris H.M."/>
            <person name="McCann A."/>
            <person name="Guo C."/>
            <person name="Argimon S."/>
            <person name="Zhang W."/>
            <person name="Yang X."/>
            <person name="Jeffery I.B."/>
            <person name="Cooney J.C."/>
            <person name="Kagawa T.F."/>
            <person name="Liu W."/>
            <person name="Song Y."/>
            <person name="Salvetti E."/>
            <person name="Wrobel A."/>
            <person name="Rasinkangas P."/>
            <person name="Parkhill J."/>
            <person name="Rea M.C."/>
            <person name="O'Sullivan O."/>
            <person name="Ritari J."/>
            <person name="Douillard F.P."/>
            <person name="Paul Ross R."/>
            <person name="Yang R."/>
            <person name="Briner A.E."/>
            <person name="Felis G.E."/>
            <person name="de Vos W.M."/>
            <person name="Barrangou R."/>
            <person name="Klaenhammer T.R."/>
            <person name="Caufield P.W."/>
            <person name="Cui Y."/>
            <person name="Zhang H."/>
            <person name="O'Toole P.W."/>
        </authorList>
    </citation>
    <scope>NUCLEOTIDE SEQUENCE [LARGE SCALE GENOMIC DNA]</scope>
    <source>
        <strain evidence="2 3">DSM 14857</strain>
    </source>
</reference>
<dbReference type="Proteomes" id="UP000051647">
    <property type="component" value="Unassembled WGS sequence"/>
</dbReference>
<protein>
    <submittedName>
        <fullName evidence="2">Uncharacterized protein</fullName>
    </submittedName>
</protein>
<keyword evidence="1" id="KW-0812">Transmembrane</keyword>
<dbReference type="PATRIC" id="fig|1423815.3.peg.176"/>
<comment type="caution">
    <text evidence="2">The sequence shown here is derived from an EMBL/GenBank/DDBJ whole genome shotgun (WGS) entry which is preliminary data.</text>
</comment>
<evidence type="ECO:0000313" key="2">
    <source>
        <dbReference type="EMBL" id="KRL68477.1"/>
    </source>
</evidence>
<keyword evidence="3" id="KW-1185">Reference proteome</keyword>
<dbReference type="AlphaFoldDB" id="A0A0R1SGE5"/>
<feature type="transmembrane region" description="Helical" evidence="1">
    <location>
        <begin position="41"/>
        <end position="57"/>
    </location>
</feature>
<feature type="transmembrane region" description="Helical" evidence="1">
    <location>
        <begin position="17"/>
        <end position="35"/>
    </location>
</feature>
<accession>A0A0R1SGE5</accession>
<evidence type="ECO:0000256" key="1">
    <source>
        <dbReference type="SAM" id="Phobius"/>
    </source>
</evidence>
<dbReference type="EMBL" id="AZFA01000001">
    <property type="protein sequence ID" value="KRL68477.1"/>
    <property type="molecule type" value="Genomic_DNA"/>
</dbReference>